<feature type="domain" description="Thioredoxin" evidence="7">
    <location>
        <begin position="1"/>
        <end position="132"/>
    </location>
</feature>
<keyword evidence="6" id="KW-0067">ATP-binding</keyword>
<dbReference type="CDD" id="cd02961">
    <property type="entry name" value="PDI_a_family"/>
    <property type="match status" value="1"/>
</dbReference>
<dbReference type="EMBL" id="JAYKXN010000001">
    <property type="protein sequence ID" value="KAK7319590.1"/>
    <property type="molecule type" value="Genomic_DNA"/>
</dbReference>
<evidence type="ECO:0000256" key="4">
    <source>
        <dbReference type="ARBA" id="ARBA00022741"/>
    </source>
</evidence>
<evidence type="ECO:0000256" key="6">
    <source>
        <dbReference type="ARBA" id="ARBA00022840"/>
    </source>
</evidence>
<dbReference type="GO" id="GO:0140662">
    <property type="term" value="F:ATP-dependent protein folding chaperone"/>
    <property type="evidence" value="ECO:0007669"/>
    <property type="project" value="InterPro"/>
</dbReference>
<dbReference type="PANTHER" id="PTHR19375">
    <property type="entry name" value="HEAT SHOCK PROTEIN 70KDA"/>
    <property type="match status" value="1"/>
</dbReference>
<dbReference type="GO" id="GO:0005788">
    <property type="term" value="C:endoplasmic reticulum lumen"/>
    <property type="evidence" value="ECO:0007669"/>
    <property type="project" value="UniProtKB-SubCell"/>
</dbReference>
<dbReference type="InterPro" id="IPR017937">
    <property type="entry name" value="Thioredoxin_CS"/>
</dbReference>
<dbReference type="Pfam" id="PF00085">
    <property type="entry name" value="Thioredoxin"/>
    <property type="match status" value="1"/>
</dbReference>
<keyword evidence="3" id="KW-0732">Signal</keyword>
<gene>
    <name evidence="8" type="ORF">RJT34_04313</name>
</gene>
<dbReference type="InterPro" id="IPR013126">
    <property type="entry name" value="Hsp_70_fam"/>
</dbReference>
<comment type="similarity">
    <text evidence="2">Belongs to the heat shock protein 70 family.</text>
</comment>
<dbReference type="Gene3D" id="3.40.30.10">
    <property type="entry name" value="Glutaredoxin"/>
    <property type="match status" value="1"/>
</dbReference>
<dbReference type="InterPro" id="IPR013766">
    <property type="entry name" value="Thioredoxin_domain"/>
</dbReference>
<reference evidence="8 9" key="1">
    <citation type="submission" date="2024-01" db="EMBL/GenBank/DDBJ databases">
        <title>The genomes of 5 underutilized Papilionoideae crops provide insights into root nodulation and disease resistance.</title>
        <authorList>
            <person name="Yuan L."/>
        </authorList>
    </citation>
    <scope>NUCLEOTIDE SEQUENCE [LARGE SCALE GENOMIC DNA]</scope>
    <source>
        <strain evidence="8">LY-2023</strain>
        <tissue evidence="8">Leaf</tissue>
    </source>
</reference>
<keyword evidence="4" id="KW-0547">Nucleotide-binding</keyword>
<dbReference type="Gene3D" id="3.30.420.40">
    <property type="match status" value="1"/>
</dbReference>
<dbReference type="PROSITE" id="PS51352">
    <property type="entry name" value="THIOREDOXIN_2"/>
    <property type="match status" value="1"/>
</dbReference>
<name>A0AAN9KL20_CLITE</name>
<comment type="caution">
    <text evidence="8">The sequence shown here is derived from an EMBL/GenBank/DDBJ whole genome shotgun (WGS) entry which is preliminary data.</text>
</comment>
<accession>A0AAN9KL20</accession>
<dbReference type="GO" id="GO:0005524">
    <property type="term" value="F:ATP binding"/>
    <property type="evidence" value="ECO:0007669"/>
    <property type="project" value="UniProtKB-KW"/>
</dbReference>
<dbReference type="SUPFAM" id="SSF52833">
    <property type="entry name" value="Thioredoxin-like"/>
    <property type="match status" value="1"/>
</dbReference>
<sequence>MVEFYAPWCGYCQVLAFEYVVAATELKDQNVILAKVDATGENNLAQKDAIVAWIKKTGPGIHNRPKSEELAAASRLEDDVNFYQPVNPDVATLFHINPNVKRPALILIKKEKEKLNYFGDDFDKRIMDYFIKLIKKKHGKDISKDNRAIGKLNGGSAHAKRALNSQHQVRVGIESLFYGVEFSEPLTRARFEEWNNDLFRKTICPVKKTMEDVGL</sequence>
<dbReference type="Gene3D" id="3.90.640.10">
    <property type="entry name" value="Actin, Chain A, domain 4"/>
    <property type="match status" value="1"/>
</dbReference>
<evidence type="ECO:0000259" key="7">
    <source>
        <dbReference type="PROSITE" id="PS51352"/>
    </source>
</evidence>
<comment type="subcellular location">
    <subcellularLocation>
        <location evidence="1">Endoplasmic reticulum lumen</location>
    </subcellularLocation>
</comment>
<evidence type="ECO:0000256" key="1">
    <source>
        <dbReference type="ARBA" id="ARBA00004319"/>
    </source>
</evidence>
<dbReference type="SUPFAM" id="SSF53067">
    <property type="entry name" value="Actin-like ATPase domain"/>
    <property type="match status" value="1"/>
</dbReference>
<evidence type="ECO:0000256" key="3">
    <source>
        <dbReference type="ARBA" id="ARBA00022729"/>
    </source>
</evidence>
<keyword evidence="9" id="KW-1185">Reference proteome</keyword>
<keyword evidence="5" id="KW-0256">Endoplasmic reticulum</keyword>
<dbReference type="InterPro" id="IPR043129">
    <property type="entry name" value="ATPase_NBD"/>
</dbReference>
<evidence type="ECO:0000256" key="2">
    <source>
        <dbReference type="ARBA" id="ARBA00007381"/>
    </source>
</evidence>
<dbReference type="PROSITE" id="PS00194">
    <property type="entry name" value="THIOREDOXIN_1"/>
    <property type="match status" value="1"/>
</dbReference>
<dbReference type="FunFam" id="3.90.640.10:FF:000153">
    <property type="entry name" value="Endoplasmic reticulum chaperone BiP"/>
    <property type="match status" value="1"/>
</dbReference>
<evidence type="ECO:0000256" key="5">
    <source>
        <dbReference type="ARBA" id="ARBA00022824"/>
    </source>
</evidence>
<dbReference type="AlphaFoldDB" id="A0AAN9KL20"/>
<dbReference type="Proteomes" id="UP001359559">
    <property type="component" value="Unassembled WGS sequence"/>
</dbReference>
<evidence type="ECO:0000313" key="9">
    <source>
        <dbReference type="Proteomes" id="UP001359559"/>
    </source>
</evidence>
<organism evidence="8 9">
    <name type="scientific">Clitoria ternatea</name>
    <name type="common">Butterfly pea</name>
    <dbReference type="NCBI Taxonomy" id="43366"/>
    <lineage>
        <taxon>Eukaryota</taxon>
        <taxon>Viridiplantae</taxon>
        <taxon>Streptophyta</taxon>
        <taxon>Embryophyta</taxon>
        <taxon>Tracheophyta</taxon>
        <taxon>Spermatophyta</taxon>
        <taxon>Magnoliopsida</taxon>
        <taxon>eudicotyledons</taxon>
        <taxon>Gunneridae</taxon>
        <taxon>Pentapetalae</taxon>
        <taxon>rosids</taxon>
        <taxon>fabids</taxon>
        <taxon>Fabales</taxon>
        <taxon>Fabaceae</taxon>
        <taxon>Papilionoideae</taxon>
        <taxon>50 kb inversion clade</taxon>
        <taxon>NPAAA clade</taxon>
        <taxon>indigoferoid/millettioid clade</taxon>
        <taxon>Phaseoleae</taxon>
        <taxon>Clitoria</taxon>
    </lineage>
</organism>
<proteinExistence type="inferred from homology"/>
<dbReference type="Pfam" id="PF00012">
    <property type="entry name" value="HSP70"/>
    <property type="match status" value="1"/>
</dbReference>
<protein>
    <recommendedName>
        <fullName evidence="7">Thioredoxin domain-containing protein</fullName>
    </recommendedName>
</protein>
<dbReference type="InterPro" id="IPR036249">
    <property type="entry name" value="Thioredoxin-like_sf"/>
</dbReference>
<evidence type="ECO:0000313" key="8">
    <source>
        <dbReference type="EMBL" id="KAK7319590.1"/>
    </source>
</evidence>